<gene>
    <name evidence="3" type="ORF">R5R35_003965</name>
</gene>
<accession>A0AAN9VS75</accession>
<keyword evidence="2" id="KW-0408">Iron</keyword>
<dbReference type="PANTHER" id="PTHR11475:SF106">
    <property type="entry name" value="CURLY SU"/>
    <property type="match status" value="1"/>
</dbReference>
<organism evidence="3 4">
    <name type="scientific">Gryllus longicercus</name>
    <dbReference type="NCBI Taxonomy" id="2509291"/>
    <lineage>
        <taxon>Eukaryota</taxon>
        <taxon>Metazoa</taxon>
        <taxon>Ecdysozoa</taxon>
        <taxon>Arthropoda</taxon>
        <taxon>Hexapoda</taxon>
        <taxon>Insecta</taxon>
        <taxon>Pterygota</taxon>
        <taxon>Neoptera</taxon>
        <taxon>Polyneoptera</taxon>
        <taxon>Orthoptera</taxon>
        <taxon>Ensifera</taxon>
        <taxon>Gryllidea</taxon>
        <taxon>Grylloidea</taxon>
        <taxon>Gryllidae</taxon>
        <taxon>Gryllinae</taxon>
        <taxon>Gryllus</taxon>
    </lineage>
</organism>
<dbReference type="InterPro" id="IPR037120">
    <property type="entry name" value="Haem_peroxidase_sf_animal"/>
</dbReference>
<dbReference type="InterPro" id="IPR019791">
    <property type="entry name" value="Haem_peroxidase_animal"/>
</dbReference>
<dbReference type="GO" id="GO:0006979">
    <property type="term" value="P:response to oxidative stress"/>
    <property type="evidence" value="ECO:0007669"/>
    <property type="project" value="InterPro"/>
</dbReference>
<keyword evidence="1" id="KW-0575">Peroxidase</keyword>
<dbReference type="Pfam" id="PF03098">
    <property type="entry name" value="An_peroxidase"/>
    <property type="match status" value="1"/>
</dbReference>
<keyword evidence="4" id="KW-1185">Reference proteome</keyword>
<keyword evidence="2" id="KW-0479">Metal-binding</keyword>
<dbReference type="AlphaFoldDB" id="A0AAN9VS75"/>
<dbReference type="PANTHER" id="PTHR11475">
    <property type="entry name" value="OXIDASE/PEROXIDASE"/>
    <property type="match status" value="1"/>
</dbReference>
<dbReference type="Gene3D" id="1.10.640.10">
    <property type="entry name" value="Haem peroxidase domain superfamily, animal type"/>
    <property type="match status" value="1"/>
</dbReference>
<feature type="binding site" description="axial binding residue" evidence="2">
    <location>
        <position position="96"/>
    </location>
    <ligand>
        <name>heme b</name>
        <dbReference type="ChEBI" id="CHEBI:60344"/>
    </ligand>
    <ligandPart>
        <name>Fe</name>
        <dbReference type="ChEBI" id="CHEBI:18248"/>
    </ligandPart>
</feature>
<name>A0AAN9VS75_9ORTH</name>
<reference evidence="3 4" key="1">
    <citation type="submission" date="2024-03" db="EMBL/GenBank/DDBJ databases">
        <title>The genome assembly and annotation of the cricket Gryllus longicercus Weissman &amp; Gray.</title>
        <authorList>
            <person name="Szrajer S."/>
            <person name="Gray D."/>
            <person name="Ylla G."/>
        </authorList>
    </citation>
    <scope>NUCLEOTIDE SEQUENCE [LARGE SCALE GENOMIC DNA]</scope>
    <source>
        <strain evidence="3">DAG 2021-001</strain>
        <tissue evidence="3">Whole body minus gut</tissue>
    </source>
</reference>
<keyword evidence="2" id="KW-0349">Heme</keyword>
<evidence type="ECO:0000256" key="2">
    <source>
        <dbReference type="PIRSR" id="PIRSR619791-2"/>
    </source>
</evidence>
<dbReference type="InterPro" id="IPR010255">
    <property type="entry name" value="Haem_peroxidase_sf"/>
</dbReference>
<proteinExistence type="predicted"/>
<dbReference type="CDD" id="cd09823">
    <property type="entry name" value="peroxinectin_like"/>
    <property type="match status" value="1"/>
</dbReference>
<dbReference type="GO" id="GO:0020037">
    <property type="term" value="F:heme binding"/>
    <property type="evidence" value="ECO:0007669"/>
    <property type="project" value="InterPro"/>
</dbReference>
<evidence type="ECO:0008006" key="5">
    <source>
        <dbReference type="Google" id="ProtNLM"/>
    </source>
</evidence>
<dbReference type="EMBL" id="JAZDUA010000164">
    <property type="protein sequence ID" value="KAK7865847.1"/>
    <property type="molecule type" value="Genomic_DNA"/>
</dbReference>
<protein>
    <recommendedName>
        <fullName evidence="5">Peroxidase</fullName>
    </recommendedName>
</protein>
<dbReference type="PRINTS" id="PR00457">
    <property type="entry name" value="ANPEROXIDASE"/>
</dbReference>
<dbReference type="PROSITE" id="PS50292">
    <property type="entry name" value="PEROXIDASE_3"/>
    <property type="match status" value="1"/>
</dbReference>
<dbReference type="EMBL" id="JAZDUA010000164">
    <property type="protein sequence ID" value="KAK7865846.1"/>
    <property type="molecule type" value="Genomic_DNA"/>
</dbReference>
<dbReference type="SUPFAM" id="SSF48113">
    <property type="entry name" value="Heme-dependent peroxidases"/>
    <property type="match status" value="1"/>
</dbReference>
<dbReference type="GO" id="GO:0046872">
    <property type="term" value="F:metal ion binding"/>
    <property type="evidence" value="ECO:0007669"/>
    <property type="project" value="UniProtKB-KW"/>
</dbReference>
<comment type="caution">
    <text evidence="3">The sequence shown here is derived from an EMBL/GenBank/DDBJ whole genome shotgun (WGS) entry which is preliminary data.</text>
</comment>
<evidence type="ECO:0000256" key="1">
    <source>
        <dbReference type="ARBA" id="ARBA00022559"/>
    </source>
</evidence>
<dbReference type="GO" id="GO:0004601">
    <property type="term" value="F:peroxidase activity"/>
    <property type="evidence" value="ECO:0007669"/>
    <property type="project" value="UniProtKB-KW"/>
</dbReference>
<evidence type="ECO:0000313" key="4">
    <source>
        <dbReference type="Proteomes" id="UP001378592"/>
    </source>
</evidence>
<dbReference type="Proteomes" id="UP001378592">
    <property type="component" value="Unassembled WGS sequence"/>
</dbReference>
<sequence length="358" mass="40709">MVISSVKCEHNRLAEGLAHVNPHWGDERIFQEARHIMAAVVQHITYNEFLPMLLGRELTRRYGLVPLDQGFYDGYDGDVDASAASSFVTAAFRFGHSLLPSRVERWSPSHRHVGSQRLSEILKQPFDLLKPGWMDQYLLGLINQPPHAMDTEVTKEVTNHLFQKPSHDYGMDLASINVQRAREHGVPGYAVFRRLCGLGPTDRWSALADAFRNGTVRRYHDLYDHPEDVDLWSAGVSERPEPGTMLGATFACLVARTFRDLRRGDRFWYENAGWPSAFTPAQLQEIRAVRLSRILCDTADEILTVQVYAMALPDPESNPRVACRSGVLPRIDLRMWRETPRASTPVRRGDTFPYVVAR</sequence>
<keyword evidence="1" id="KW-0560">Oxidoreductase</keyword>
<evidence type="ECO:0000313" key="3">
    <source>
        <dbReference type="EMBL" id="KAK7865847.1"/>
    </source>
</evidence>